<proteinExistence type="predicted"/>
<dbReference type="Pfam" id="PF12732">
    <property type="entry name" value="YtxH"/>
    <property type="match status" value="1"/>
</dbReference>
<sequence length="174" mass="19423">MLRFKHQQSCFFTGFIGAEAIAGLTFHNITPSAFQKNIKHSTLKFVAFKKHIIMKYRKLIGKYLEHKSHNNAQIAIALVAGLAAGAVISVLFAPESGAGTRGKIVGGAKNLRYGFQDKYNLLKEKVFGVEAIEEDIVEHEIPHFKHKTEKKRKSDVKDILENAYQNGQVQEGQG</sequence>
<dbReference type="InterPro" id="IPR024623">
    <property type="entry name" value="YtxH"/>
</dbReference>
<evidence type="ECO:0000313" key="3">
    <source>
        <dbReference type="Proteomes" id="UP001595792"/>
    </source>
</evidence>
<name>A0ABV8NKQ8_9SPHI</name>
<organism evidence="2 3">
    <name type="scientific">Pedobacter jamesrossensis</name>
    <dbReference type="NCBI Taxonomy" id="1908238"/>
    <lineage>
        <taxon>Bacteria</taxon>
        <taxon>Pseudomonadati</taxon>
        <taxon>Bacteroidota</taxon>
        <taxon>Sphingobacteriia</taxon>
        <taxon>Sphingobacteriales</taxon>
        <taxon>Sphingobacteriaceae</taxon>
        <taxon>Pedobacter</taxon>
    </lineage>
</organism>
<keyword evidence="1" id="KW-1133">Transmembrane helix</keyword>
<reference evidence="3" key="1">
    <citation type="journal article" date="2019" name="Int. J. Syst. Evol. Microbiol.">
        <title>The Global Catalogue of Microorganisms (GCM) 10K type strain sequencing project: providing services to taxonomists for standard genome sequencing and annotation.</title>
        <authorList>
            <consortium name="The Broad Institute Genomics Platform"/>
            <consortium name="The Broad Institute Genome Sequencing Center for Infectious Disease"/>
            <person name="Wu L."/>
            <person name="Ma J."/>
        </authorList>
    </citation>
    <scope>NUCLEOTIDE SEQUENCE [LARGE SCALE GENOMIC DNA]</scope>
    <source>
        <strain evidence="3">CCM 8689</strain>
    </source>
</reference>
<comment type="caution">
    <text evidence="2">The sequence shown here is derived from an EMBL/GenBank/DDBJ whole genome shotgun (WGS) entry which is preliminary data.</text>
</comment>
<gene>
    <name evidence="2" type="ORF">ACFOUY_07120</name>
</gene>
<dbReference type="EMBL" id="JBHSBY010000034">
    <property type="protein sequence ID" value="MFC4196465.1"/>
    <property type="molecule type" value="Genomic_DNA"/>
</dbReference>
<dbReference type="Proteomes" id="UP001595792">
    <property type="component" value="Unassembled WGS sequence"/>
</dbReference>
<dbReference type="RefSeq" id="WP_378959797.1">
    <property type="nucleotide sequence ID" value="NZ_JBHSBY010000034.1"/>
</dbReference>
<evidence type="ECO:0000256" key="1">
    <source>
        <dbReference type="SAM" id="Phobius"/>
    </source>
</evidence>
<keyword evidence="1" id="KW-0812">Transmembrane</keyword>
<keyword evidence="1" id="KW-0472">Membrane</keyword>
<protein>
    <submittedName>
        <fullName evidence="2">YtxH domain-containing protein</fullName>
    </submittedName>
</protein>
<evidence type="ECO:0000313" key="2">
    <source>
        <dbReference type="EMBL" id="MFC4196465.1"/>
    </source>
</evidence>
<feature type="transmembrane region" description="Helical" evidence="1">
    <location>
        <begin position="72"/>
        <end position="93"/>
    </location>
</feature>
<keyword evidence="3" id="KW-1185">Reference proteome</keyword>
<accession>A0ABV8NKQ8</accession>